<keyword evidence="3" id="KW-1185">Reference proteome</keyword>
<evidence type="ECO:0000313" key="3">
    <source>
        <dbReference type="Proteomes" id="UP000264217"/>
    </source>
</evidence>
<evidence type="ECO:0000313" key="2">
    <source>
        <dbReference type="EMBL" id="RFZ93038.1"/>
    </source>
</evidence>
<dbReference type="Gene3D" id="3.40.30.10">
    <property type="entry name" value="Glutaredoxin"/>
    <property type="match status" value="1"/>
</dbReference>
<name>A0A372NUU2_9SPHI</name>
<dbReference type="InterPro" id="IPR036249">
    <property type="entry name" value="Thioredoxin-like_sf"/>
</dbReference>
<accession>A0A372NUU2</accession>
<feature type="domain" description="KaiB" evidence="1">
    <location>
        <begin position="16"/>
        <end position="97"/>
    </location>
</feature>
<dbReference type="Pfam" id="PF07689">
    <property type="entry name" value="KaiB"/>
    <property type="match status" value="1"/>
</dbReference>
<dbReference type="PANTHER" id="PTHR41709">
    <property type="entry name" value="KAIB-LIKE PROTEIN 1"/>
    <property type="match status" value="1"/>
</dbReference>
<dbReference type="AlphaFoldDB" id="A0A372NUU2"/>
<comment type="caution">
    <text evidence="2">The sequence shown here is derived from an EMBL/GenBank/DDBJ whole genome shotgun (WGS) entry which is preliminary data.</text>
</comment>
<gene>
    <name evidence="2" type="ORF">D0C36_12830</name>
</gene>
<dbReference type="PANTHER" id="PTHR41709:SF2">
    <property type="entry name" value="CIRCADIAN CLOCK PROTEIN KAIB2"/>
    <property type="match status" value="1"/>
</dbReference>
<dbReference type="OrthoDB" id="5458519at2"/>
<dbReference type="SUPFAM" id="SSF52833">
    <property type="entry name" value="Thioredoxin-like"/>
    <property type="match status" value="1"/>
</dbReference>
<proteinExistence type="predicted"/>
<dbReference type="Proteomes" id="UP000264217">
    <property type="component" value="Unassembled WGS sequence"/>
</dbReference>
<reference evidence="2 3" key="1">
    <citation type="submission" date="2018-08" db="EMBL/GenBank/DDBJ databases">
        <title>Mucilaginibacter sp. MYSH2.</title>
        <authorList>
            <person name="Seo T."/>
        </authorList>
    </citation>
    <scope>NUCLEOTIDE SEQUENCE [LARGE SCALE GENOMIC DNA]</scope>
    <source>
        <strain evidence="2 3">MYSH2</strain>
    </source>
</reference>
<dbReference type="GO" id="GO:0048511">
    <property type="term" value="P:rhythmic process"/>
    <property type="evidence" value="ECO:0007669"/>
    <property type="project" value="InterPro"/>
</dbReference>
<dbReference type="SMART" id="SM01248">
    <property type="entry name" value="KaiB"/>
    <property type="match status" value="1"/>
</dbReference>
<dbReference type="EMBL" id="QWDC01000002">
    <property type="protein sequence ID" value="RFZ93038.1"/>
    <property type="molecule type" value="Genomic_DNA"/>
</dbReference>
<protein>
    <submittedName>
        <fullName evidence="2">Circadian clock protein KaiB</fullName>
    </submittedName>
</protein>
<sequence>MSDWEQQAEDETFDLRLFVAGTSPVSIRAINNLKSILDEYSSGQYNLEIIDAHQQPTLARDENITALPMLIKKAPNPKRLLVGDMSDRSKVLRGLGINQ</sequence>
<dbReference type="InterPro" id="IPR011649">
    <property type="entry name" value="KaiB_domain"/>
</dbReference>
<dbReference type="InterPro" id="IPR039022">
    <property type="entry name" value="KaiB-like"/>
</dbReference>
<organism evidence="2 3">
    <name type="scientific">Mucilaginibacter conchicola</name>
    <dbReference type="NCBI Taxonomy" id="2303333"/>
    <lineage>
        <taxon>Bacteria</taxon>
        <taxon>Pseudomonadati</taxon>
        <taxon>Bacteroidota</taxon>
        <taxon>Sphingobacteriia</taxon>
        <taxon>Sphingobacteriales</taxon>
        <taxon>Sphingobacteriaceae</taxon>
        <taxon>Mucilaginibacter</taxon>
    </lineage>
</organism>
<dbReference type="CDD" id="cd02978">
    <property type="entry name" value="KaiB_like"/>
    <property type="match status" value="1"/>
</dbReference>
<evidence type="ECO:0000259" key="1">
    <source>
        <dbReference type="SMART" id="SM01248"/>
    </source>
</evidence>